<reference evidence="4" key="2">
    <citation type="submission" date="2012-11" db="EMBL/GenBank/DDBJ databases">
        <authorList>
            <person name="Kuo A."/>
            <person name="Curtis B.A."/>
            <person name="Tanifuji G."/>
            <person name="Burki F."/>
            <person name="Gruber A."/>
            <person name="Irimia M."/>
            <person name="Maruyama S."/>
            <person name="Arias M.C."/>
            <person name="Ball S.G."/>
            <person name="Gile G.H."/>
            <person name="Hirakawa Y."/>
            <person name="Hopkins J.F."/>
            <person name="Rensing S.A."/>
            <person name="Schmutz J."/>
            <person name="Symeonidi A."/>
            <person name="Elias M."/>
            <person name="Eveleigh R.J."/>
            <person name="Herman E.K."/>
            <person name="Klute M.J."/>
            <person name="Nakayama T."/>
            <person name="Obornik M."/>
            <person name="Reyes-Prieto A."/>
            <person name="Armbrust E.V."/>
            <person name="Aves S.J."/>
            <person name="Beiko R.G."/>
            <person name="Coutinho P."/>
            <person name="Dacks J.B."/>
            <person name="Durnford D.G."/>
            <person name="Fast N.M."/>
            <person name="Green B.R."/>
            <person name="Grisdale C."/>
            <person name="Hempe F."/>
            <person name="Henrissat B."/>
            <person name="Hoppner M.P."/>
            <person name="Ishida K.-I."/>
            <person name="Kim E."/>
            <person name="Koreny L."/>
            <person name="Kroth P.G."/>
            <person name="Liu Y."/>
            <person name="Malik S.-B."/>
            <person name="Maier U.G."/>
            <person name="McRose D."/>
            <person name="Mock T."/>
            <person name="Neilson J.A."/>
            <person name="Onodera N.T."/>
            <person name="Poole A.M."/>
            <person name="Pritham E.J."/>
            <person name="Richards T.A."/>
            <person name="Rocap G."/>
            <person name="Roy S.W."/>
            <person name="Sarai C."/>
            <person name="Schaack S."/>
            <person name="Shirato S."/>
            <person name="Slamovits C.H."/>
            <person name="Spencer D.F."/>
            <person name="Suzuki S."/>
            <person name="Worden A.Z."/>
            <person name="Zauner S."/>
            <person name="Barry K."/>
            <person name="Bell C."/>
            <person name="Bharti A.K."/>
            <person name="Crow J.A."/>
            <person name="Grimwood J."/>
            <person name="Kramer R."/>
            <person name="Lindquist E."/>
            <person name="Lucas S."/>
            <person name="Salamov A."/>
            <person name="McFadden G.I."/>
            <person name="Lane C.E."/>
            <person name="Keeling P.J."/>
            <person name="Gray M.W."/>
            <person name="Grigoriev I.V."/>
            <person name="Archibald J.M."/>
        </authorList>
    </citation>
    <scope>NUCLEOTIDE SEQUENCE</scope>
    <source>
        <strain evidence="4">CCMP2712</strain>
    </source>
</reference>
<evidence type="ECO:0000313" key="4">
    <source>
        <dbReference type="Proteomes" id="UP000011087"/>
    </source>
</evidence>
<name>L1IWA0_GUITC</name>
<reference evidence="2 4" key="1">
    <citation type="journal article" date="2012" name="Nature">
        <title>Algal genomes reveal evolutionary mosaicism and the fate of nucleomorphs.</title>
        <authorList>
            <consortium name="DOE Joint Genome Institute"/>
            <person name="Curtis B.A."/>
            <person name="Tanifuji G."/>
            <person name="Burki F."/>
            <person name="Gruber A."/>
            <person name="Irimia M."/>
            <person name="Maruyama S."/>
            <person name="Arias M.C."/>
            <person name="Ball S.G."/>
            <person name="Gile G.H."/>
            <person name="Hirakawa Y."/>
            <person name="Hopkins J.F."/>
            <person name="Kuo A."/>
            <person name="Rensing S.A."/>
            <person name="Schmutz J."/>
            <person name="Symeonidi A."/>
            <person name="Elias M."/>
            <person name="Eveleigh R.J."/>
            <person name="Herman E.K."/>
            <person name="Klute M.J."/>
            <person name="Nakayama T."/>
            <person name="Obornik M."/>
            <person name="Reyes-Prieto A."/>
            <person name="Armbrust E.V."/>
            <person name="Aves S.J."/>
            <person name="Beiko R.G."/>
            <person name="Coutinho P."/>
            <person name="Dacks J.B."/>
            <person name="Durnford D.G."/>
            <person name="Fast N.M."/>
            <person name="Green B.R."/>
            <person name="Grisdale C.J."/>
            <person name="Hempel F."/>
            <person name="Henrissat B."/>
            <person name="Hoppner M.P."/>
            <person name="Ishida K."/>
            <person name="Kim E."/>
            <person name="Koreny L."/>
            <person name="Kroth P.G."/>
            <person name="Liu Y."/>
            <person name="Malik S.B."/>
            <person name="Maier U.G."/>
            <person name="McRose D."/>
            <person name="Mock T."/>
            <person name="Neilson J.A."/>
            <person name="Onodera N.T."/>
            <person name="Poole A.M."/>
            <person name="Pritham E.J."/>
            <person name="Richards T.A."/>
            <person name="Rocap G."/>
            <person name="Roy S.W."/>
            <person name="Sarai C."/>
            <person name="Schaack S."/>
            <person name="Shirato S."/>
            <person name="Slamovits C.H."/>
            <person name="Spencer D.F."/>
            <person name="Suzuki S."/>
            <person name="Worden A.Z."/>
            <person name="Zauner S."/>
            <person name="Barry K."/>
            <person name="Bell C."/>
            <person name="Bharti A.K."/>
            <person name="Crow J.A."/>
            <person name="Grimwood J."/>
            <person name="Kramer R."/>
            <person name="Lindquist E."/>
            <person name="Lucas S."/>
            <person name="Salamov A."/>
            <person name="McFadden G.I."/>
            <person name="Lane C.E."/>
            <person name="Keeling P.J."/>
            <person name="Gray M.W."/>
            <person name="Grigoriev I.V."/>
            <person name="Archibald J.M."/>
        </authorList>
    </citation>
    <scope>NUCLEOTIDE SEQUENCE</scope>
    <source>
        <strain evidence="2 4">CCMP2712</strain>
    </source>
</reference>
<evidence type="ECO:0000313" key="3">
    <source>
        <dbReference type="EnsemblProtists" id="EKX40543"/>
    </source>
</evidence>
<dbReference type="RefSeq" id="XP_005827523.1">
    <property type="nucleotide sequence ID" value="XM_005827466.1"/>
</dbReference>
<reference evidence="3" key="3">
    <citation type="submission" date="2015-06" db="UniProtKB">
        <authorList>
            <consortium name="EnsemblProtists"/>
        </authorList>
    </citation>
    <scope>IDENTIFICATION</scope>
</reference>
<sequence length="424" mass="47203">MLPANKKAGVQHGRNKIKDLVAELDRMVPLTLSSRRQRSVLESGRTVQQLVEDLLVHVRAVVEREAISGGKGEEEEVEVKAALLKEGMLGSGSLMMMTVDRSSLHITSMSRGMLNLYTDLPFVGPAGQCLEHFVAQEEKKKLRELMDRMGKAPGEKMEGEVRMLTFNRGFQLRRFAVGGGCEGGQVVLLFTSMEEEVEEEEEEEEEEEVKKEAVQGSLNPCNGVYEVDEMLSSDSFFAVQRSFKRAGVSGSGLLENGFSAAIENATASESVQRAISQYKLGKERLIAMSLQAHVFFSKTDPLTLNHHFRFHLPEWLGDFSMGWGEKSEIKLNGTPKKIKSGVYISLCLHTPLQPGMLRATEFRLREDSGLLKCYHSRQLCFHDGMLIIRGTMPGTGSEGAGSDFELVYRRVSPPDKKISLALQR</sequence>
<accession>L1IWA0</accession>
<dbReference type="GeneID" id="17297231"/>
<dbReference type="PaxDb" id="55529-EKX40543"/>
<dbReference type="EnsemblProtists" id="EKX40543">
    <property type="protein sequence ID" value="EKX40543"/>
    <property type="gene ID" value="GUITHDRAFT_164626"/>
</dbReference>
<gene>
    <name evidence="2" type="ORF">GUITHDRAFT_164626</name>
</gene>
<evidence type="ECO:0000256" key="1">
    <source>
        <dbReference type="SAM" id="MobiDB-lite"/>
    </source>
</evidence>
<feature type="compositionally biased region" description="Acidic residues" evidence="1">
    <location>
        <begin position="196"/>
        <end position="207"/>
    </location>
</feature>
<dbReference type="HOGENOM" id="CLU_040486_0_0_1"/>
<feature type="region of interest" description="Disordered" evidence="1">
    <location>
        <begin position="196"/>
        <end position="215"/>
    </location>
</feature>
<dbReference type="EMBL" id="JH993030">
    <property type="protein sequence ID" value="EKX40543.1"/>
    <property type="molecule type" value="Genomic_DNA"/>
</dbReference>
<dbReference type="AlphaFoldDB" id="L1IWA0"/>
<organism evidence="2">
    <name type="scientific">Guillardia theta (strain CCMP2712)</name>
    <name type="common">Cryptophyte</name>
    <dbReference type="NCBI Taxonomy" id="905079"/>
    <lineage>
        <taxon>Eukaryota</taxon>
        <taxon>Cryptophyceae</taxon>
        <taxon>Pyrenomonadales</taxon>
        <taxon>Geminigeraceae</taxon>
        <taxon>Guillardia</taxon>
    </lineage>
</organism>
<protein>
    <submittedName>
        <fullName evidence="2 3">Uncharacterized protein</fullName>
    </submittedName>
</protein>
<dbReference type="KEGG" id="gtt:GUITHDRAFT_164626"/>
<keyword evidence="4" id="KW-1185">Reference proteome</keyword>
<dbReference type="Proteomes" id="UP000011087">
    <property type="component" value="Unassembled WGS sequence"/>
</dbReference>
<proteinExistence type="predicted"/>
<evidence type="ECO:0000313" key="2">
    <source>
        <dbReference type="EMBL" id="EKX40543.1"/>
    </source>
</evidence>